<name>A0ABV6KQ19_9BACI</name>
<accession>A0ABV6KQ19</accession>
<protein>
    <recommendedName>
        <fullName evidence="3">Transposase (putative) YhgA-like domain-containing protein</fullName>
    </recommendedName>
</protein>
<evidence type="ECO:0008006" key="3">
    <source>
        <dbReference type="Google" id="ProtNLM"/>
    </source>
</evidence>
<keyword evidence="2" id="KW-1185">Reference proteome</keyword>
<dbReference type="RefSeq" id="WP_340903710.1">
    <property type="nucleotide sequence ID" value="NZ_JBHLUU010000027.1"/>
</dbReference>
<organism evidence="1 2">
    <name type="scientific">Robertmurraya beringensis</name>
    <dbReference type="NCBI Taxonomy" id="641660"/>
    <lineage>
        <taxon>Bacteria</taxon>
        <taxon>Bacillati</taxon>
        <taxon>Bacillota</taxon>
        <taxon>Bacilli</taxon>
        <taxon>Bacillales</taxon>
        <taxon>Bacillaceae</taxon>
        <taxon>Robertmurraya</taxon>
    </lineage>
</organism>
<proteinExistence type="predicted"/>
<dbReference type="Proteomes" id="UP001589738">
    <property type="component" value="Unassembled WGS sequence"/>
</dbReference>
<comment type="caution">
    <text evidence="1">The sequence shown here is derived from an EMBL/GenBank/DDBJ whole genome shotgun (WGS) entry which is preliminary data.</text>
</comment>
<dbReference type="EMBL" id="JBHLUU010000027">
    <property type="protein sequence ID" value="MFC0475432.1"/>
    <property type="molecule type" value="Genomic_DNA"/>
</dbReference>
<evidence type="ECO:0000313" key="1">
    <source>
        <dbReference type="EMBL" id="MFC0475432.1"/>
    </source>
</evidence>
<sequence length="342" mass="40409">MTEEHHKHDNNFKQLFKFSVKDFMKLFYNKLYLDLDTNGRWLALSEDVTSPYRHLYQHLLEKDDGKKYLDRAFLVRMDNVDKNEIILHFEYQSTNDNNMDERVRDYHNLLTHTFNNIPILSILIGFRGFKHTTTKKFAYNFMSYGMKSHKSFDYDLINLTERKWVWNAPLFYNTKDPNPVAIAFWGLMSDNKVIKKDGVMMMLEGHRLLAQIQSKADYPEQLSQPYKFLFDYVYNDMSSKQIDEFEKGLEELKKSDEGEKVVELIKVAQRGLHYKSETDKIVEGLIKTSLETNHVSGKEKIIEELNHTFDSSIISHSWELISQDPTGESLKKFLNIEESKVI</sequence>
<evidence type="ECO:0000313" key="2">
    <source>
        <dbReference type="Proteomes" id="UP001589738"/>
    </source>
</evidence>
<gene>
    <name evidence="1" type="ORF">ACFFHF_09240</name>
</gene>
<reference evidence="1 2" key="1">
    <citation type="submission" date="2024-09" db="EMBL/GenBank/DDBJ databases">
        <authorList>
            <person name="Sun Q."/>
            <person name="Mori K."/>
        </authorList>
    </citation>
    <scope>NUCLEOTIDE SEQUENCE [LARGE SCALE GENOMIC DNA]</scope>
    <source>
        <strain evidence="1 2">CGMCC 1.9126</strain>
    </source>
</reference>